<keyword evidence="2" id="KW-1185">Reference proteome</keyword>
<reference evidence="1" key="1">
    <citation type="submission" date="2021-10" db="EMBL/GenBank/DDBJ databases">
        <title>Tropical sea cucumber genome reveals ecological adaptation and Cuvierian tubules defense mechanism.</title>
        <authorList>
            <person name="Chen T."/>
        </authorList>
    </citation>
    <scope>NUCLEOTIDE SEQUENCE</scope>
    <source>
        <strain evidence="1">Nanhai2018</strain>
        <tissue evidence="1">Muscle</tissue>
    </source>
</reference>
<dbReference type="AlphaFoldDB" id="A0A9Q1H2U8"/>
<dbReference type="Proteomes" id="UP001152320">
    <property type="component" value="Chromosome 13"/>
</dbReference>
<sequence length="184" mass="21016">MIAYVNHSKEAIIIQHQDTSQDLWVLERQNVYDFTRLCTSDVYSYPLNADPTFNFANFHLTPFIYCHILLENKRSGVDLILLGPTAIHHSRLQPLYRKTVSAVTGNCEKLKERCKGFMTDAEQAIEDALEVMMPLRDFNHLGQNCKSKLISTPLQQKLFLDAVCGVQEERNGITDAKDGKDLKK</sequence>
<comment type="caution">
    <text evidence="1">The sequence shown here is derived from an EMBL/GenBank/DDBJ whole genome shotgun (WGS) entry which is preliminary data.</text>
</comment>
<evidence type="ECO:0000313" key="2">
    <source>
        <dbReference type="Proteomes" id="UP001152320"/>
    </source>
</evidence>
<organism evidence="1 2">
    <name type="scientific">Holothuria leucospilota</name>
    <name type="common">Black long sea cucumber</name>
    <name type="synonym">Mertensiothuria leucospilota</name>
    <dbReference type="NCBI Taxonomy" id="206669"/>
    <lineage>
        <taxon>Eukaryota</taxon>
        <taxon>Metazoa</taxon>
        <taxon>Echinodermata</taxon>
        <taxon>Eleutherozoa</taxon>
        <taxon>Echinozoa</taxon>
        <taxon>Holothuroidea</taxon>
        <taxon>Aspidochirotacea</taxon>
        <taxon>Aspidochirotida</taxon>
        <taxon>Holothuriidae</taxon>
        <taxon>Holothuria</taxon>
    </lineage>
</organism>
<name>A0A9Q1H2U8_HOLLE</name>
<dbReference type="EMBL" id="JAIZAY010000013">
    <property type="protein sequence ID" value="KAJ8030480.1"/>
    <property type="molecule type" value="Genomic_DNA"/>
</dbReference>
<gene>
    <name evidence="1" type="ORF">HOLleu_26917</name>
</gene>
<proteinExistence type="predicted"/>
<evidence type="ECO:0000313" key="1">
    <source>
        <dbReference type="EMBL" id="KAJ8030480.1"/>
    </source>
</evidence>
<accession>A0A9Q1H2U8</accession>
<protein>
    <submittedName>
        <fullName evidence="1">Uncharacterized protein</fullName>
    </submittedName>
</protein>